<dbReference type="InterPro" id="IPR036770">
    <property type="entry name" value="Ankyrin_rpt-contain_sf"/>
</dbReference>
<accession>A0A8C5S9X8</accession>
<reference evidence="2" key="1">
    <citation type="submission" date="2025-08" db="UniProtKB">
        <authorList>
            <consortium name="Ensembl"/>
        </authorList>
    </citation>
    <scope>IDENTIFICATION</scope>
</reference>
<dbReference type="PANTHER" id="PTHR24157:SF3">
    <property type="entry name" value="ANKYRIN REPEAT, SAM AND BASIC LEUCINE ZIPPER DOMAIN-CONTAINING PROTEIN 1"/>
    <property type="match status" value="1"/>
</dbReference>
<dbReference type="AlphaFoldDB" id="A0A8C5S9X8"/>
<dbReference type="Ensembl" id="ENSLLTT00000015841.1">
    <property type="protein sequence ID" value="ENSLLTP00000015246.1"/>
    <property type="gene ID" value="ENSLLTG00000011442.1"/>
</dbReference>
<dbReference type="GO" id="GO:0071546">
    <property type="term" value="C:pi-body"/>
    <property type="evidence" value="ECO:0007669"/>
    <property type="project" value="TreeGrafter"/>
</dbReference>
<dbReference type="Proteomes" id="UP000694406">
    <property type="component" value="Unplaced"/>
</dbReference>
<keyword evidence="1" id="KW-0040">ANK repeat</keyword>
<dbReference type="PANTHER" id="PTHR24157">
    <property type="entry name" value="ANKYRIN REPEAT, SAM AND BASIC LEUCINE ZIPPER DOMAIN-CONTAINING PROTEIN 1"/>
    <property type="match status" value="1"/>
</dbReference>
<organism evidence="2 3">
    <name type="scientific">Laticauda laticaudata</name>
    <name type="common">Blue-ringed sea krait</name>
    <name type="synonym">Blue-lipped sea krait</name>
    <dbReference type="NCBI Taxonomy" id="8630"/>
    <lineage>
        <taxon>Eukaryota</taxon>
        <taxon>Metazoa</taxon>
        <taxon>Chordata</taxon>
        <taxon>Craniata</taxon>
        <taxon>Vertebrata</taxon>
        <taxon>Euteleostomi</taxon>
        <taxon>Lepidosauria</taxon>
        <taxon>Squamata</taxon>
        <taxon>Bifurcata</taxon>
        <taxon>Unidentata</taxon>
        <taxon>Episquamata</taxon>
        <taxon>Toxicofera</taxon>
        <taxon>Serpentes</taxon>
        <taxon>Colubroidea</taxon>
        <taxon>Elapidae</taxon>
        <taxon>Laticaudinae</taxon>
        <taxon>Laticauda</taxon>
    </lineage>
</organism>
<dbReference type="Gene3D" id="1.25.40.20">
    <property type="entry name" value="Ankyrin repeat-containing domain"/>
    <property type="match status" value="1"/>
</dbReference>
<feature type="repeat" description="ANK" evidence="1">
    <location>
        <begin position="139"/>
        <end position="171"/>
    </location>
</feature>
<evidence type="ECO:0000313" key="3">
    <source>
        <dbReference type="Proteomes" id="UP000694406"/>
    </source>
</evidence>
<reference evidence="2" key="2">
    <citation type="submission" date="2025-09" db="UniProtKB">
        <authorList>
            <consortium name="Ensembl"/>
        </authorList>
    </citation>
    <scope>IDENTIFICATION</scope>
</reference>
<proteinExistence type="predicted"/>
<dbReference type="Pfam" id="PF12796">
    <property type="entry name" value="Ank_2"/>
    <property type="match status" value="1"/>
</dbReference>
<keyword evidence="3" id="KW-1185">Reference proteome</keyword>
<dbReference type="PROSITE" id="PS50297">
    <property type="entry name" value="ANK_REP_REGION"/>
    <property type="match status" value="3"/>
</dbReference>
<sequence>MNETLCRTVTTRAIPIAVAILVEHNDKPDKILHTENKNEVFKKALTAGNLSVIEELLNTGINVESNLKFGWTPLMYAASVANVELMYLLLSRGANASFEKDDYSILMAACTASGSEEQILKSVELLLSRNANPNAACKKKMTPLMYAAREGHSQVVALLVVHGSQVNAQDKGGYTALTWAACQGHKKVIFKLLELGADKSIQTKDGQTPGEIAKKNRHLEIFSLLSLTASPFQRKFQNLSKEEPIHRFITAVPEALKSHKISSYAAFSDMEVFLHGLELEHITELLKIGIDNTRDQQKILDAVKELHVEEVKLEELSAVTNLEFSGDEFLSFLMKLKRQCIQLKTSVQNVIGQFPTDAHKVHIHLNVFFQNTILHLSKIELIPHKGMVMSWTSLPILTLIGTGIGGRS</sequence>
<evidence type="ECO:0000256" key="1">
    <source>
        <dbReference type="PROSITE-ProRule" id="PRU00023"/>
    </source>
</evidence>
<dbReference type="GeneTree" id="ENSGT00880000138051"/>
<dbReference type="SMART" id="SM00248">
    <property type="entry name" value="ANK"/>
    <property type="match status" value="5"/>
</dbReference>
<dbReference type="SUPFAM" id="SSF48403">
    <property type="entry name" value="Ankyrin repeat"/>
    <property type="match status" value="1"/>
</dbReference>
<dbReference type="PROSITE" id="PS50088">
    <property type="entry name" value="ANK_REPEAT"/>
    <property type="match status" value="3"/>
</dbReference>
<evidence type="ECO:0000313" key="2">
    <source>
        <dbReference type="Ensembl" id="ENSLLTP00000015246.1"/>
    </source>
</evidence>
<gene>
    <name evidence="2" type="primary">ASZ1</name>
</gene>
<name>A0A8C5S9X8_LATLA</name>
<feature type="repeat" description="ANK" evidence="1">
    <location>
        <begin position="69"/>
        <end position="101"/>
    </location>
</feature>
<dbReference type="InterPro" id="IPR002110">
    <property type="entry name" value="Ankyrin_rpt"/>
</dbReference>
<feature type="repeat" description="ANK" evidence="1">
    <location>
        <begin position="172"/>
        <end position="204"/>
    </location>
</feature>
<dbReference type="Pfam" id="PF13637">
    <property type="entry name" value="Ank_4"/>
    <property type="match status" value="1"/>
</dbReference>
<protein>
    <submittedName>
        <fullName evidence="2">Ankyrin repeat, SAM and basic leucine zipper domain containing 1</fullName>
    </submittedName>
</protein>